<dbReference type="PANTHER" id="PTHR31896:SF12">
    <property type="entry name" value="HXXXD-TYPE ACYL-TRANSFERASE FAMILY PROTEIN"/>
    <property type="match status" value="1"/>
</dbReference>
<dbReference type="Proteomes" id="UP001370490">
    <property type="component" value="Unassembled WGS sequence"/>
</dbReference>
<feature type="transmembrane region" description="Helical" evidence="2">
    <location>
        <begin position="55"/>
        <end position="76"/>
    </location>
</feature>
<comment type="caution">
    <text evidence="3">The sequence shown here is derived from an EMBL/GenBank/DDBJ whole genome shotgun (WGS) entry which is preliminary data.</text>
</comment>
<organism evidence="3 4">
    <name type="scientific">Dillenia turbinata</name>
    <dbReference type="NCBI Taxonomy" id="194707"/>
    <lineage>
        <taxon>Eukaryota</taxon>
        <taxon>Viridiplantae</taxon>
        <taxon>Streptophyta</taxon>
        <taxon>Embryophyta</taxon>
        <taxon>Tracheophyta</taxon>
        <taxon>Spermatophyta</taxon>
        <taxon>Magnoliopsida</taxon>
        <taxon>eudicotyledons</taxon>
        <taxon>Gunneridae</taxon>
        <taxon>Pentapetalae</taxon>
        <taxon>Dilleniales</taxon>
        <taxon>Dilleniaceae</taxon>
        <taxon>Dillenia</taxon>
    </lineage>
</organism>
<dbReference type="EMBL" id="JBAMMX010000005">
    <property type="protein sequence ID" value="KAK6939629.1"/>
    <property type="molecule type" value="Genomic_DNA"/>
</dbReference>
<dbReference type="Pfam" id="PF02458">
    <property type="entry name" value="Transferase"/>
    <property type="match status" value="2"/>
</dbReference>
<sequence length="515" mass="56802">MLLRFHYGSNCFNYLLFVKIARSMLYTIGKLVTAGISAASFTHCILIGFDMYCYWRLFAVILLLDILSSSFCWLILKSVASRKTRKMKIPSGSALYNPSSKSMPTLHSLGLKNSNLCSAPDPSSTSSLQLEPPANNCIADLEEFVSKRKAVSRCFIKPKYVPEASKKLYHLTPWDLAMLSSDYIQEGLLFAKPPVFHDQDDNMETLLSKLKDSLNSPGAEFIHAVADASVSDVLSPTHVPEVIRSFFDLNKAVNYDGHTKPLVSVQVTEQVDAIADGTSFWHAIADGTSFWHFFNAWSELYKEEQGHFTVSYSIAKLKAKANAECNATKIFSFQALTAHVWRAITGARNLPQDQMTMCRIPINNRSGLEPPLSQDYFGNSLQAVVEVVMVGELLQSNLGWAARILHEAVVSHNDKLIRASLDQWTKLPTIYQLGCLSGTCAVMMGNLPRFDIYGNEFGLGKAIAARSGSGNKFDGKVTSYPGPEGGGIVDLGICLSPDSMKILEADMEFIEAVSL</sequence>
<proteinExistence type="predicted"/>
<gene>
    <name evidence="3" type="ORF">RJ641_029160</name>
</gene>
<dbReference type="AlphaFoldDB" id="A0AAN8ZG15"/>
<reference evidence="3 4" key="1">
    <citation type="submission" date="2023-12" db="EMBL/GenBank/DDBJ databases">
        <title>A high-quality genome assembly for Dillenia turbinata (Dilleniales).</title>
        <authorList>
            <person name="Chanderbali A."/>
        </authorList>
    </citation>
    <scope>NUCLEOTIDE SEQUENCE [LARGE SCALE GENOMIC DNA]</scope>
    <source>
        <strain evidence="3">LSX21</strain>
        <tissue evidence="3">Leaf</tissue>
    </source>
</reference>
<dbReference type="PANTHER" id="PTHR31896">
    <property type="entry name" value="FAMILY REGULATORY PROTEIN, PUTATIVE (AFU_ORTHOLOGUE AFUA_3G14730)-RELATED"/>
    <property type="match status" value="1"/>
</dbReference>
<protein>
    <submittedName>
        <fullName evidence="3">Uncharacterized protein</fullName>
    </submittedName>
</protein>
<accession>A0AAN8ZG15</accession>
<dbReference type="Gene3D" id="3.30.559.10">
    <property type="entry name" value="Chloramphenicol acetyltransferase-like domain"/>
    <property type="match status" value="2"/>
</dbReference>
<keyword evidence="4" id="KW-1185">Reference proteome</keyword>
<keyword evidence="2" id="KW-1133">Transmembrane helix</keyword>
<evidence type="ECO:0000313" key="3">
    <source>
        <dbReference type="EMBL" id="KAK6939629.1"/>
    </source>
</evidence>
<evidence type="ECO:0000256" key="2">
    <source>
        <dbReference type="SAM" id="Phobius"/>
    </source>
</evidence>
<evidence type="ECO:0000256" key="1">
    <source>
        <dbReference type="ARBA" id="ARBA00022679"/>
    </source>
</evidence>
<evidence type="ECO:0000313" key="4">
    <source>
        <dbReference type="Proteomes" id="UP001370490"/>
    </source>
</evidence>
<name>A0AAN8ZG15_9MAGN</name>
<feature type="transmembrane region" description="Helical" evidence="2">
    <location>
        <begin position="31"/>
        <end position="49"/>
    </location>
</feature>
<keyword evidence="2" id="KW-0472">Membrane</keyword>
<keyword evidence="1" id="KW-0808">Transferase</keyword>
<dbReference type="InterPro" id="IPR051283">
    <property type="entry name" value="Sec_Metabolite_Acyltrans"/>
</dbReference>
<dbReference type="InterPro" id="IPR023213">
    <property type="entry name" value="CAT-like_dom_sf"/>
</dbReference>
<dbReference type="GO" id="GO:0016740">
    <property type="term" value="F:transferase activity"/>
    <property type="evidence" value="ECO:0007669"/>
    <property type="project" value="UniProtKB-KW"/>
</dbReference>
<keyword evidence="2" id="KW-0812">Transmembrane</keyword>